<keyword evidence="2" id="KW-1185">Reference proteome</keyword>
<organism evidence="1 2">
    <name type="scientific">Megaselia scalaris</name>
    <name type="common">Humpbacked fly</name>
    <name type="synonym">Phora scalaris</name>
    <dbReference type="NCBI Taxonomy" id="36166"/>
    <lineage>
        <taxon>Eukaryota</taxon>
        <taxon>Metazoa</taxon>
        <taxon>Ecdysozoa</taxon>
        <taxon>Arthropoda</taxon>
        <taxon>Hexapoda</taxon>
        <taxon>Insecta</taxon>
        <taxon>Pterygota</taxon>
        <taxon>Neoptera</taxon>
        <taxon>Endopterygota</taxon>
        <taxon>Diptera</taxon>
        <taxon>Brachycera</taxon>
        <taxon>Muscomorpha</taxon>
        <taxon>Platypezoidea</taxon>
        <taxon>Phoridae</taxon>
        <taxon>Megaseliini</taxon>
        <taxon>Megaselia</taxon>
    </lineage>
</organism>
<reference evidence="1" key="2">
    <citation type="submission" date="2015-06" db="UniProtKB">
        <authorList>
            <consortium name="EnsemblMetazoa"/>
        </authorList>
    </citation>
    <scope>IDENTIFICATION</scope>
</reference>
<proteinExistence type="predicted"/>
<reference evidence="2" key="1">
    <citation type="submission" date="2013-02" db="EMBL/GenBank/DDBJ databases">
        <authorList>
            <person name="Hughes D."/>
        </authorList>
    </citation>
    <scope>NUCLEOTIDE SEQUENCE</scope>
    <source>
        <strain>Durham</strain>
        <strain evidence="2">NC isolate 2 -- Noor lab</strain>
    </source>
</reference>
<dbReference type="Proteomes" id="UP000015102">
    <property type="component" value="Unassembled WGS sequence"/>
</dbReference>
<evidence type="ECO:0000313" key="1">
    <source>
        <dbReference type="EnsemblMetazoa" id="MESCA000510-PA"/>
    </source>
</evidence>
<sequence>MKDAGVEPSVTSIMDSSVCHEATSALDTKSYVCGISSFPDEVTGASNDEDDEDGPTTQSLDLFHKIVAIGVVSPSSSEVSSCSVELLEIAAEEVMKRNISDSHSCELSSALPHEELLPSVFCPQETLPITNVNHERSSYVGKVSTYNLGVSSVPTEECGFIKDTINVTNVM</sequence>
<evidence type="ECO:0000313" key="2">
    <source>
        <dbReference type="Proteomes" id="UP000015102"/>
    </source>
</evidence>
<name>T1GB87_MEGSC</name>
<accession>T1GB87</accession>
<protein>
    <submittedName>
        <fullName evidence="1">Uncharacterized protein</fullName>
    </submittedName>
</protein>
<dbReference type="HOGENOM" id="CLU_1564648_0_0_1"/>
<dbReference type="EnsemblMetazoa" id="MESCA000510-RA">
    <property type="protein sequence ID" value="MESCA000510-PA"/>
    <property type="gene ID" value="MESCA000510"/>
</dbReference>
<dbReference type="EMBL" id="CAQQ02001337">
    <property type="status" value="NOT_ANNOTATED_CDS"/>
    <property type="molecule type" value="Genomic_DNA"/>
</dbReference>
<dbReference type="AlphaFoldDB" id="T1GB87"/>